<dbReference type="PANTHER" id="PTHR33112">
    <property type="entry name" value="DOMAIN PROTEIN, PUTATIVE-RELATED"/>
    <property type="match status" value="1"/>
</dbReference>
<dbReference type="Proteomes" id="UP000664132">
    <property type="component" value="Unassembled WGS sequence"/>
</dbReference>
<reference evidence="2" key="1">
    <citation type="submission" date="2021-02" db="EMBL/GenBank/DDBJ databases">
        <title>Genome sequence Cadophora malorum strain M34.</title>
        <authorList>
            <person name="Stefanovic E."/>
            <person name="Vu D."/>
            <person name="Scully C."/>
            <person name="Dijksterhuis J."/>
            <person name="Roader J."/>
            <person name="Houbraken J."/>
        </authorList>
    </citation>
    <scope>NUCLEOTIDE SEQUENCE</scope>
    <source>
        <strain evidence="2">M34</strain>
    </source>
</reference>
<gene>
    <name evidence="2" type="ORF">IFR04_010044</name>
</gene>
<name>A0A8H7W9W4_9HELO</name>
<comment type="caution">
    <text evidence="2">The sequence shown here is derived from an EMBL/GenBank/DDBJ whole genome shotgun (WGS) entry which is preliminary data.</text>
</comment>
<dbReference type="InterPro" id="IPR010730">
    <property type="entry name" value="HET"/>
</dbReference>
<protein>
    <recommendedName>
        <fullName evidence="1">Heterokaryon incompatibility domain-containing protein</fullName>
    </recommendedName>
</protein>
<proteinExistence type="predicted"/>
<feature type="domain" description="Heterokaryon incompatibility" evidence="1">
    <location>
        <begin position="458"/>
        <end position="627"/>
    </location>
</feature>
<evidence type="ECO:0000313" key="2">
    <source>
        <dbReference type="EMBL" id="KAG4416789.1"/>
    </source>
</evidence>
<dbReference type="Pfam" id="PF06985">
    <property type="entry name" value="HET"/>
    <property type="match status" value="1"/>
</dbReference>
<organism evidence="2 3">
    <name type="scientific">Cadophora malorum</name>
    <dbReference type="NCBI Taxonomy" id="108018"/>
    <lineage>
        <taxon>Eukaryota</taxon>
        <taxon>Fungi</taxon>
        <taxon>Dikarya</taxon>
        <taxon>Ascomycota</taxon>
        <taxon>Pezizomycotina</taxon>
        <taxon>Leotiomycetes</taxon>
        <taxon>Helotiales</taxon>
        <taxon>Ploettnerulaceae</taxon>
        <taxon>Cadophora</taxon>
    </lineage>
</organism>
<dbReference type="OrthoDB" id="3486565at2759"/>
<keyword evidence="3" id="KW-1185">Reference proteome</keyword>
<accession>A0A8H7W9W4</accession>
<evidence type="ECO:0000313" key="3">
    <source>
        <dbReference type="Proteomes" id="UP000664132"/>
    </source>
</evidence>
<evidence type="ECO:0000259" key="1">
    <source>
        <dbReference type="Pfam" id="PF06985"/>
    </source>
</evidence>
<sequence length="980" mass="109067">MSSLGNFSLATNFSDELLFSTPLDAQIANLNISATCIECFTTGTGILSSTDMDTNQKLLDDIPAATAALLDDPQAFIADAFDLGFQIDFQNLSGHFEFEVDFAGAGEISIPLLPKVTPLGVDIAGNQLGFVFGIDLVIAVDAQLDFTAGFDIVWPKAPSFTIDPLSGELMSMNVDKVDVNSLPIKVRSGVGCATLSLKYSLTAGIGFNILNSELSIESGLFLNAPIYNACVTFDPEAPCNLEFTQDFSADAGAFAQIIADVAFLDFEIGPEIMTTFLSGELPPVCLATSTTLDSSVPSVAPTAMPIYTNATATAVNVTSTTLDNNMRESWDEAEESGMESEYLVDETQLGINLRRGHSLRITLGNVGSEQTVEFYTLSDEDNTSIPAFGVSRAVSSEMDLSKCLELARRWMKTCDEEHEFCENSNEMRLPTRVVDVGVDQDCDIVHLRETVDTDRAPYMSLSHCWGLEQIITTTANTVQERKAGIKLSELSRTFRHAVQITRGLGIRYLWIDSLCIIQDDMKDWEIESAKMADVYMNSQLNIAATHSSSGKGGCFAERWSLDSLNQVELNIGVDILIEPDEDEDVEYKIYVRNALHVAHDHFTRSMDYTNTIELASPLLSRAWVFQERLLSVRTLHFHAEELIWECGSGISCECSRLEDFQGGDPDGLLQHNESEQLKMIYKSISSSTSTESQILDIWLELVREYCSLKLTKQIDRLTALSGLASRVAIRLSGDYLAGIWFQDLPRALCWARESDYRNKHPTFRDPDAYAPSWSWASIWNDRNDLPFVNYDLVKVRGFVADTRCQIQDWNCSRSITNPYGMCRDTWLKIRAPLINATFVADEVETDPSALEWAEKKNILQYIRRKAVRSMVRFGEESFEFSPDCADADLNATNIKHRDSVFCVLLGHSKLTRKEFMDQWPAQYTSPASKVSVEQEPSHLPAAYSLVLAEKNGEYERIGILVHRGGSGWWEGAELCEVKIV</sequence>
<dbReference type="PANTHER" id="PTHR33112:SF10">
    <property type="entry name" value="TOL"/>
    <property type="match status" value="1"/>
</dbReference>
<dbReference type="AlphaFoldDB" id="A0A8H7W9W4"/>
<dbReference type="EMBL" id="JAFJYH010000174">
    <property type="protein sequence ID" value="KAG4416789.1"/>
    <property type="molecule type" value="Genomic_DNA"/>
</dbReference>